<evidence type="ECO:0000313" key="2">
    <source>
        <dbReference type="EMBL" id="SFW26333.1"/>
    </source>
</evidence>
<gene>
    <name evidence="2" type="ORF">SAMN02910291_00623</name>
</gene>
<sequence length="451" mass="48561">MRTAITCRHPLARMTLGLLLLMLLGCLSACKMPFGGGQRPAPAPVQSSKPEACVALALPASGQYAPIGNKIRQGAQIAQKEMAANGVNVRLEIINTEASDWLQKINALPAACAVVGGPLQASGYAQARKSGATDKKAFFTFLPSLEQGDEGTHAWRFFPGPQDQIDALVGFATDSLNIHSYGAFYPSDAYGVRMTGLLEQSLYKRNMPLQKAGYNPSDPTSWSSAAAPLINAQTPEGSRTPVPQTAFEALFVPDSWKSMDMLTTSLLYNGEDRLVLLGTTLWEQGLYGKVVNSPEKFALAVFPAAWNPTHAPRALQSSSSDFWTALGYDFARFSVSLGLTSRLTAPEITARAQRASHMVWGMAPITWDSAGVAHQKLFIFGVSPTGMVPVNVDEFRQTRSNILQQSALRMQGLPPVDAEGNPLAPDGQQPTLQPIGTTPRPSYKLSLPSRL</sequence>
<organism evidence="2 3">
    <name type="scientific">Desulfovibrio desulfuricans</name>
    <dbReference type="NCBI Taxonomy" id="876"/>
    <lineage>
        <taxon>Bacteria</taxon>
        <taxon>Pseudomonadati</taxon>
        <taxon>Thermodesulfobacteriota</taxon>
        <taxon>Desulfovibrionia</taxon>
        <taxon>Desulfovibrionales</taxon>
        <taxon>Desulfovibrionaceae</taxon>
        <taxon>Desulfovibrio</taxon>
    </lineage>
</organism>
<proteinExistence type="predicted"/>
<evidence type="ECO:0000256" key="1">
    <source>
        <dbReference type="SAM" id="MobiDB-lite"/>
    </source>
</evidence>
<protein>
    <submittedName>
        <fullName evidence="2">Periplasmic binding protein</fullName>
    </submittedName>
</protein>
<feature type="compositionally biased region" description="Polar residues" evidence="1">
    <location>
        <begin position="428"/>
        <end position="440"/>
    </location>
</feature>
<reference evidence="3" key="1">
    <citation type="submission" date="2016-11" db="EMBL/GenBank/DDBJ databases">
        <authorList>
            <person name="Jaros S."/>
            <person name="Januszkiewicz K."/>
            <person name="Wedrychowicz H."/>
        </authorList>
    </citation>
    <scope>NUCLEOTIDE SEQUENCE [LARGE SCALE GENOMIC DNA]</scope>
    <source>
        <strain evidence="3">DSM 7057</strain>
    </source>
</reference>
<dbReference type="PROSITE" id="PS51257">
    <property type="entry name" value="PROKAR_LIPOPROTEIN"/>
    <property type="match status" value="1"/>
</dbReference>
<accession>A0AA94HR90</accession>
<dbReference type="Proteomes" id="UP000182680">
    <property type="component" value="Unassembled WGS sequence"/>
</dbReference>
<dbReference type="Gene3D" id="3.40.50.2300">
    <property type="match status" value="2"/>
</dbReference>
<dbReference type="InterPro" id="IPR028082">
    <property type="entry name" value="Peripla_BP_I"/>
</dbReference>
<dbReference type="AlphaFoldDB" id="A0AA94HR90"/>
<dbReference type="EMBL" id="FPIW01000006">
    <property type="protein sequence ID" value="SFW26333.1"/>
    <property type="molecule type" value="Genomic_DNA"/>
</dbReference>
<name>A0AA94HR90_DESDE</name>
<comment type="caution">
    <text evidence="2">The sequence shown here is derived from an EMBL/GenBank/DDBJ whole genome shotgun (WGS) entry which is preliminary data.</text>
</comment>
<feature type="region of interest" description="Disordered" evidence="1">
    <location>
        <begin position="413"/>
        <end position="451"/>
    </location>
</feature>
<dbReference type="SUPFAM" id="SSF53822">
    <property type="entry name" value="Periplasmic binding protein-like I"/>
    <property type="match status" value="1"/>
</dbReference>
<evidence type="ECO:0000313" key="3">
    <source>
        <dbReference type="Proteomes" id="UP000182680"/>
    </source>
</evidence>
<dbReference type="OMA" id="DEGTHAW"/>
<dbReference type="RefSeq" id="WP_015939157.1">
    <property type="nucleotide sequence ID" value="NZ_FPIW01000006.1"/>
</dbReference>